<reference evidence="8 9" key="1">
    <citation type="journal article" date="2015" name="Genome Announc.">
        <title>Genome Sequence of Borrelia chilensis VA1, a South American Member of the Lyme Borreliosis Group.</title>
        <authorList>
            <person name="Huang W."/>
            <person name="Ojaimi C."/>
            <person name="Fallon J.T."/>
            <person name="Travisany D."/>
            <person name="Maass A."/>
            <person name="Ivanova L."/>
            <person name="Tomova A."/>
            <person name="Gonzalez-Acuna D."/>
            <person name="Godfrey H.P."/>
            <person name="Cabello F.C."/>
        </authorList>
    </citation>
    <scope>NUCLEOTIDE SEQUENCE [LARGE SCALE GENOMIC DNA]</scope>
    <source>
        <strain evidence="8 9">VA1</strain>
    </source>
</reference>
<gene>
    <name evidence="8" type="primary">flgB</name>
    <name evidence="8" type="ORF">OY14_01455</name>
</gene>
<protein>
    <recommendedName>
        <fullName evidence="3 6">Flagellar basal body rod protein FlgB</fullName>
    </recommendedName>
</protein>
<dbReference type="GO" id="GO:0071978">
    <property type="term" value="P:bacterial-type flagellum-dependent swarming motility"/>
    <property type="evidence" value="ECO:0007669"/>
    <property type="project" value="TreeGrafter"/>
</dbReference>
<feature type="domain" description="Flagellar basal body rod protein N-terminal" evidence="7">
    <location>
        <begin position="19"/>
        <end position="38"/>
    </location>
</feature>
<comment type="subcellular location">
    <subcellularLocation>
        <location evidence="1 6">Bacterial flagellum basal body</location>
    </subcellularLocation>
</comment>
<dbReference type="HOGENOM" id="CLU_125463_3_1_12"/>
<keyword evidence="8" id="KW-0969">Cilium</keyword>
<dbReference type="PIRSF" id="PIRSF002889">
    <property type="entry name" value="Rod_FlgB"/>
    <property type="match status" value="1"/>
</dbReference>
<comment type="similarity">
    <text evidence="2 6">Belongs to the flagella basal body rod proteins family.</text>
</comment>
<name>A0A0A7V1P8_9SPIR</name>
<keyword evidence="8" id="KW-0966">Cell projection</keyword>
<dbReference type="NCBIfam" id="TIGR01396">
    <property type="entry name" value="FlgB"/>
    <property type="match status" value="1"/>
</dbReference>
<keyword evidence="9" id="KW-1185">Reference proteome</keyword>
<evidence type="ECO:0000256" key="5">
    <source>
        <dbReference type="ARBA" id="ARBA00024934"/>
    </source>
</evidence>
<dbReference type="InterPro" id="IPR019776">
    <property type="entry name" value="Flagellar_basal_body_rod_CS"/>
</dbReference>
<evidence type="ECO:0000259" key="7">
    <source>
        <dbReference type="Pfam" id="PF00460"/>
    </source>
</evidence>
<accession>A0A0A7V1P8</accession>
<evidence type="ECO:0000256" key="6">
    <source>
        <dbReference type="PIRNR" id="PIRNR002889"/>
    </source>
</evidence>
<dbReference type="NCBIfam" id="NF009265">
    <property type="entry name" value="PRK12622.1"/>
    <property type="match status" value="1"/>
</dbReference>
<dbReference type="AlphaFoldDB" id="A0A0A7V1P8"/>
<keyword evidence="8" id="KW-0282">Flagellum</keyword>
<evidence type="ECO:0000256" key="4">
    <source>
        <dbReference type="ARBA" id="ARBA00023143"/>
    </source>
</evidence>
<dbReference type="GO" id="GO:0030694">
    <property type="term" value="C:bacterial-type flagellum basal body, rod"/>
    <property type="evidence" value="ECO:0007669"/>
    <property type="project" value="InterPro"/>
</dbReference>
<dbReference type="STRING" id="1245910.OY14_01455"/>
<dbReference type="PANTHER" id="PTHR30435">
    <property type="entry name" value="FLAGELLAR PROTEIN"/>
    <property type="match status" value="1"/>
</dbReference>
<dbReference type="EMBL" id="CP009910">
    <property type="protein sequence ID" value="AJA90122.1"/>
    <property type="molecule type" value="Genomic_DNA"/>
</dbReference>
<dbReference type="Pfam" id="PF00460">
    <property type="entry name" value="Flg_bb_rod"/>
    <property type="match status" value="1"/>
</dbReference>
<evidence type="ECO:0000256" key="1">
    <source>
        <dbReference type="ARBA" id="ARBA00004117"/>
    </source>
</evidence>
<dbReference type="PROSITE" id="PS00588">
    <property type="entry name" value="FLAGELLA_BB_ROD"/>
    <property type="match status" value="1"/>
</dbReference>
<dbReference type="PANTHER" id="PTHR30435:SF12">
    <property type="entry name" value="FLAGELLAR BASAL BODY ROD PROTEIN FLGB"/>
    <property type="match status" value="1"/>
</dbReference>
<dbReference type="Proteomes" id="UP000030940">
    <property type="component" value="Chromosome"/>
</dbReference>
<dbReference type="KEGG" id="bchi:OY14_01455"/>
<keyword evidence="4 6" id="KW-0975">Bacterial flagellum</keyword>
<dbReference type="InterPro" id="IPR006300">
    <property type="entry name" value="FlgB"/>
</dbReference>
<evidence type="ECO:0000256" key="3">
    <source>
        <dbReference type="ARBA" id="ARBA00014376"/>
    </source>
</evidence>
<evidence type="ECO:0000313" key="8">
    <source>
        <dbReference type="EMBL" id="AJA90122.1"/>
    </source>
</evidence>
<proteinExistence type="inferred from homology"/>
<organism evidence="8 9">
    <name type="scientific">Borreliella chilensis</name>
    <dbReference type="NCBI Taxonomy" id="1245910"/>
    <lineage>
        <taxon>Bacteria</taxon>
        <taxon>Pseudomonadati</taxon>
        <taxon>Spirochaetota</taxon>
        <taxon>Spirochaetia</taxon>
        <taxon>Spirochaetales</taxon>
        <taxon>Borreliaceae</taxon>
        <taxon>Borreliella</taxon>
    </lineage>
</organism>
<dbReference type="InterPro" id="IPR001444">
    <property type="entry name" value="Flag_bb_rod_N"/>
</dbReference>
<evidence type="ECO:0000256" key="2">
    <source>
        <dbReference type="ARBA" id="ARBA00009677"/>
    </source>
</evidence>
<sequence length="135" mass="15481">MNDFERSVDFSHRYLDVLSLRQGVISDNIANVDTPNFKRSKISFESELEKAVSNKCRNDLDLIKSSDKHLSGIKNPEYSDVKPQRVLDHLSAVNNNGNNVDIDSEIKALVQNQMMYHLMTNIQAHYFKSINIVLK</sequence>
<comment type="subunit">
    <text evidence="6">The basal body constitutes a major portion of the flagellar organelle and consists of a number of rings mounted on a central rod.</text>
</comment>
<evidence type="ECO:0000313" key="9">
    <source>
        <dbReference type="Proteomes" id="UP000030940"/>
    </source>
</evidence>
<comment type="function">
    <text evidence="5 6">Structural component of flagellum, the bacterial motility apparatus. Part of the rod structure of flagellar basal body.</text>
</comment>